<evidence type="ECO:0000256" key="3">
    <source>
        <dbReference type="ARBA" id="ARBA00009014"/>
    </source>
</evidence>
<dbReference type="NCBIfam" id="NF000845">
    <property type="entry name" value="PRK00071.2-4"/>
    <property type="match status" value="1"/>
</dbReference>
<dbReference type="InterPro" id="IPR005248">
    <property type="entry name" value="NadD/NMNAT"/>
</dbReference>
<reference evidence="13 14" key="1">
    <citation type="submission" date="2017-07" db="EMBL/GenBank/DDBJ databases">
        <title>Draft Genome Sequences of Select Purple Nonsulfur Bacteria.</title>
        <authorList>
            <person name="Lasarre B."/>
            <person name="Mckinlay J.B."/>
        </authorList>
    </citation>
    <scope>NUCLEOTIDE SEQUENCE [LARGE SCALE GENOMIC DNA]</scope>
    <source>
        <strain evidence="13 14">DSM 11290</strain>
    </source>
</reference>
<keyword evidence="7 11" id="KW-0547">Nucleotide-binding</keyword>
<dbReference type="InterPro" id="IPR014729">
    <property type="entry name" value="Rossmann-like_a/b/a_fold"/>
</dbReference>
<dbReference type="GO" id="GO:0004515">
    <property type="term" value="F:nicotinate-nucleotide adenylyltransferase activity"/>
    <property type="evidence" value="ECO:0007669"/>
    <property type="project" value="UniProtKB-UniRule"/>
</dbReference>
<comment type="catalytic activity">
    <reaction evidence="10 11">
        <text>nicotinate beta-D-ribonucleotide + ATP + H(+) = deamido-NAD(+) + diphosphate</text>
        <dbReference type="Rhea" id="RHEA:22860"/>
        <dbReference type="ChEBI" id="CHEBI:15378"/>
        <dbReference type="ChEBI" id="CHEBI:30616"/>
        <dbReference type="ChEBI" id="CHEBI:33019"/>
        <dbReference type="ChEBI" id="CHEBI:57502"/>
        <dbReference type="ChEBI" id="CHEBI:58437"/>
        <dbReference type="EC" id="2.7.7.18"/>
    </reaction>
</comment>
<evidence type="ECO:0000259" key="12">
    <source>
        <dbReference type="Pfam" id="PF01467"/>
    </source>
</evidence>
<evidence type="ECO:0000313" key="14">
    <source>
        <dbReference type="Proteomes" id="UP000249299"/>
    </source>
</evidence>
<comment type="caution">
    <text evidence="13">The sequence shown here is derived from an EMBL/GenBank/DDBJ whole genome shotgun (WGS) entry which is preliminary data.</text>
</comment>
<keyword evidence="6 11" id="KW-0548">Nucleotidyltransferase</keyword>
<evidence type="ECO:0000256" key="8">
    <source>
        <dbReference type="ARBA" id="ARBA00022840"/>
    </source>
</evidence>
<dbReference type="EC" id="2.7.7.18" evidence="11"/>
<dbReference type="NCBIfam" id="TIGR00482">
    <property type="entry name" value="nicotinate (nicotinamide) nucleotide adenylyltransferase"/>
    <property type="match status" value="1"/>
</dbReference>
<evidence type="ECO:0000256" key="4">
    <source>
        <dbReference type="ARBA" id="ARBA00022642"/>
    </source>
</evidence>
<sequence length="199" mass="22093">MPPGDAGLTVGLFGGSFNPPHDGHFHVALTALRRLGLHRIWWLVTPGNPLKDHSELEALEARVAAVRRLADHPRFTVTAFEATEGLSYSADTIAFLKRRRPGVRFVWVMGADNLAGFHRWQFWRQIVETLPIAIVDRPGASLSPLSAPMAEVYRHARVAEEEAGDFACRPAPAWTFLHAPLNPLSSTLLRQHGPMRQDA</sequence>
<dbReference type="GO" id="GO:0009435">
    <property type="term" value="P:NAD+ biosynthetic process"/>
    <property type="evidence" value="ECO:0007669"/>
    <property type="project" value="UniProtKB-UniRule"/>
</dbReference>
<keyword evidence="8 11" id="KW-0067">ATP-binding</keyword>
<keyword evidence="9 11" id="KW-0520">NAD</keyword>
<evidence type="ECO:0000256" key="2">
    <source>
        <dbReference type="ARBA" id="ARBA00005019"/>
    </source>
</evidence>
<dbReference type="EMBL" id="NPEV01000010">
    <property type="protein sequence ID" value="RAI28392.1"/>
    <property type="molecule type" value="Genomic_DNA"/>
</dbReference>
<dbReference type="UniPathway" id="UPA00253">
    <property type="reaction ID" value="UER00332"/>
</dbReference>
<evidence type="ECO:0000256" key="1">
    <source>
        <dbReference type="ARBA" id="ARBA00002324"/>
    </source>
</evidence>
<comment type="pathway">
    <text evidence="2 11">Cofactor biosynthesis; NAD(+) biosynthesis; deamido-NAD(+) from nicotinate D-ribonucleotide: step 1/1.</text>
</comment>
<accession>A0A327JTZ6</accession>
<dbReference type="AlphaFoldDB" id="A0A327JTZ6"/>
<evidence type="ECO:0000313" key="13">
    <source>
        <dbReference type="EMBL" id="RAI28392.1"/>
    </source>
</evidence>
<dbReference type="Gene3D" id="3.40.50.620">
    <property type="entry name" value="HUPs"/>
    <property type="match status" value="1"/>
</dbReference>
<dbReference type="NCBIfam" id="NF000843">
    <property type="entry name" value="PRK00071.2-2"/>
    <property type="match status" value="1"/>
</dbReference>
<dbReference type="HAMAP" id="MF_00244">
    <property type="entry name" value="NaMN_adenylyltr"/>
    <property type="match status" value="1"/>
</dbReference>
<feature type="domain" description="Cytidyltransferase-like" evidence="12">
    <location>
        <begin position="12"/>
        <end position="191"/>
    </location>
</feature>
<evidence type="ECO:0000256" key="5">
    <source>
        <dbReference type="ARBA" id="ARBA00022679"/>
    </source>
</evidence>
<dbReference type="OrthoDB" id="5295945at2"/>
<keyword evidence="5 11" id="KW-0808">Transferase</keyword>
<dbReference type="PANTHER" id="PTHR39321">
    <property type="entry name" value="NICOTINATE-NUCLEOTIDE ADENYLYLTRANSFERASE-RELATED"/>
    <property type="match status" value="1"/>
</dbReference>
<dbReference type="Proteomes" id="UP000249299">
    <property type="component" value="Unassembled WGS sequence"/>
</dbReference>
<evidence type="ECO:0000256" key="7">
    <source>
        <dbReference type="ARBA" id="ARBA00022741"/>
    </source>
</evidence>
<evidence type="ECO:0000256" key="6">
    <source>
        <dbReference type="ARBA" id="ARBA00022695"/>
    </source>
</evidence>
<dbReference type="Pfam" id="PF01467">
    <property type="entry name" value="CTP_transf_like"/>
    <property type="match status" value="1"/>
</dbReference>
<evidence type="ECO:0000256" key="11">
    <source>
        <dbReference type="HAMAP-Rule" id="MF_00244"/>
    </source>
</evidence>
<dbReference type="GO" id="GO:0005524">
    <property type="term" value="F:ATP binding"/>
    <property type="evidence" value="ECO:0007669"/>
    <property type="project" value="UniProtKB-KW"/>
</dbReference>
<evidence type="ECO:0000256" key="10">
    <source>
        <dbReference type="ARBA" id="ARBA00048721"/>
    </source>
</evidence>
<organism evidence="13 14">
    <name type="scientific">Rhodobium orientis</name>
    <dbReference type="NCBI Taxonomy" id="34017"/>
    <lineage>
        <taxon>Bacteria</taxon>
        <taxon>Pseudomonadati</taxon>
        <taxon>Pseudomonadota</taxon>
        <taxon>Alphaproteobacteria</taxon>
        <taxon>Hyphomicrobiales</taxon>
        <taxon>Rhodobiaceae</taxon>
        <taxon>Rhodobium</taxon>
    </lineage>
</organism>
<comment type="function">
    <text evidence="1 11">Catalyzes the reversible adenylation of nicotinate mononucleotide (NaMN) to nicotinic acid adenine dinucleotide (NaAD).</text>
</comment>
<evidence type="ECO:0000256" key="9">
    <source>
        <dbReference type="ARBA" id="ARBA00023027"/>
    </source>
</evidence>
<keyword evidence="14" id="KW-1185">Reference proteome</keyword>
<keyword evidence="4 11" id="KW-0662">Pyridine nucleotide biosynthesis</keyword>
<comment type="similarity">
    <text evidence="3 11">Belongs to the NadD family.</text>
</comment>
<dbReference type="PANTHER" id="PTHR39321:SF3">
    <property type="entry name" value="PHOSPHOPANTETHEINE ADENYLYLTRANSFERASE"/>
    <property type="match status" value="1"/>
</dbReference>
<protein>
    <recommendedName>
        <fullName evidence="11">Probable nicotinate-nucleotide adenylyltransferase</fullName>
        <ecNumber evidence="11">2.7.7.18</ecNumber>
    </recommendedName>
    <alternativeName>
        <fullName evidence="11">Deamido-NAD(+) diphosphorylase</fullName>
    </alternativeName>
    <alternativeName>
        <fullName evidence="11">Deamido-NAD(+) pyrophosphorylase</fullName>
    </alternativeName>
    <alternativeName>
        <fullName evidence="11">Nicotinate mononucleotide adenylyltransferase</fullName>
        <shortName evidence="11">NaMN adenylyltransferase</shortName>
    </alternativeName>
</protein>
<name>A0A327JTZ6_9HYPH</name>
<gene>
    <name evidence="11" type="primary">nadD</name>
    <name evidence="13" type="ORF">CH339_06645</name>
</gene>
<dbReference type="SUPFAM" id="SSF52374">
    <property type="entry name" value="Nucleotidylyl transferase"/>
    <property type="match status" value="1"/>
</dbReference>
<proteinExistence type="inferred from homology"/>
<dbReference type="InterPro" id="IPR004821">
    <property type="entry name" value="Cyt_trans-like"/>
</dbReference>
<dbReference type="CDD" id="cd02165">
    <property type="entry name" value="NMNAT"/>
    <property type="match status" value="1"/>
</dbReference>